<keyword evidence="7" id="KW-0539">Nucleus</keyword>
<proteinExistence type="predicted"/>
<dbReference type="NCBIfam" id="TIGR01662">
    <property type="entry name" value="HAD-SF-IIIA"/>
    <property type="match status" value="1"/>
</dbReference>
<comment type="subcellular location">
    <subcellularLocation>
        <location evidence="1">Nucleus</location>
    </subcellularLocation>
</comment>
<keyword evidence="11" id="KW-1185">Reference proteome</keyword>
<evidence type="ECO:0000256" key="8">
    <source>
        <dbReference type="SAM" id="MobiDB-lite"/>
    </source>
</evidence>
<evidence type="ECO:0000256" key="5">
    <source>
        <dbReference type="ARBA" id="ARBA00022833"/>
    </source>
</evidence>
<evidence type="ECO:0000256" key="3">
    <source>
        <dbReference type="ARBA" id="ARBA00022737"/>
    </source>
</evidence>
<dbReference type="GO" id="GO:0003690">
    <property type="term" value="F:double-stranded DNA binding"/>
    <property type="evidence" value="ECO:0007669"/>
    <property type="project" value="TreeGrafter"/>
</dbReference>
<dbReference type="Gene3D" id="3.40.50.1000">
    <property type="entry name" value="HAD superfamily/HAD-like"/>
    <property type="match status" value="1"/>
</dbReference>
<dbReference type="GO" id="GO:0008270">
    <property type="term" value="F:zinc ion binding"/>
    <property type="evidence" value="ECO:0007669"/>
    <property type="project" value="UniProtKB-KW"/>
</dbReference>
<dbReference type="AlphaFoldDB" id="A0A9P0ZG77"/>
<name>A0A9P0ZG77_CUSEU</name>
<evidence type="ECO:0000313" key="10">
    <source>
        <dbReference type="EMBL" id="CAH9100067.1"/>
    </source>
</evidence>
<dbReference type="SUPFAM" id="SSF57716">
    <property type="entry name" value="Glucocorticoid receptor-like (DNA-binding domain)"/>
    <property type="match status" value="1"/>
</dbReference>
<dbReference type="OrthoDB" id="19045at2759"/>
<keyword evidence="6" id="KW-0238">DNA-binding</keyword>
<dbReference type="FunFam" id="3.30.1740.10:FF:000006">
    <property type="entry name" value="Poly [ADP-ribose] polymerase"/>
    <property type="match status" value="1"/>
</dbReference>
<protein>
    <recommendedName>
        <fullName evidence="9">PARP-type domain-containing protein</fullName>
    </recommendedName>
</protein>
<dbReference type="GO" id="GO:0006281">
    <property type="term" value="P:DNA repair"/>
    <property type="evidence" value="ECO:0007669"/>
    <property type="project" value="TreeGrafter"/>
</dbReference>
<organism evidence="10 11">
    <name type="scientific">Cuscuta europaea</name>
    <name type="common">European dodder</name>
    <dbReference type="NCBI Taxonomy" id="41803"/>
    <lineage>
        <taxon>Eukaryota</taxon>
        <taxon>Viridiplantae</taxon>
        <taxon>Streptophyta</taxon>
        <taxon>Embryophyta</taxon>
        <taxon>Tracheophyta</taxon>
        <taxon>Spermatophyta</taxon>
        <taxon>Magnoliopsida</taxon>
        <taxon>eudicotyledons</taxon>
        <taxon>Gunneridae</taxon>
        <taxon>Pentapetalae</taxon>
        <taxon>asterids</taxon>
        <taxon>lamiids</taxon>
        <taxon>Solanales</taxon>
        <taxon>Convolvulaceae</taxon>
        <taxon>Cuscuteae</taxon>
        <taxon>Cuscuta</taxon>
        <taxon>Cuscuta subgen. Cuscuta</taxon>
    </lineage>
</organism>
<dbReference type="EMBL" id="CAMAPE010000038">
    <property type="protein sequence ID" value="CAH9100067.1"/>
    <property type="molecule type" value="Genomic_DNA"/>
</dbReference>
<dbReference type="PROSITE" id="PS50064">
    <property type="entry name" value="ZF_PARP_2"/>
    <property type="match status" value="1"/>
</dbReference>
<dbReference type="GO" id="GO:0005634">
    <property type="term" value="C:nucleus"/>
    <property type="evidence" value="ECO:0007669"/>
    <property type="project" value="UniProtKB-SubCell"/>
</dbReference>
<keyword evidence="4" id="KW-0863">Zinc-finger</keyword>
<feature type="compositionally biased region" description="Basic and acidic residues" evidence="8">
    <location>
        <begin position="192"/>
        <end position="208"/>
    </location>
</feature>
<keyword evidence="5" id="KW-0862">Zinc</keyword>
<evidence type="ECO:0000256" key="1">
    <source>
        <dbReference type="ARBA" id="ARBA00004123"/>
    </source>
</evidence>
<evidence type="ECO:0000256" key="7">
    <source>
        <dbReference type="ARBA" id="ARBA00023242"/>
    </source>
</evidence>
<dbReference type="PANTHER" id="PTHR12083">
    <property type="entry name" value="BIFUNCTIONAL POLYNUCLEOTIDE PHOSPHATASE/KINASE"/>
    <property type="match status" value="1"/>
</dbReference>
<dbReference type="InterPro" id="IPR013954">
    <property type="entry name" value="PNK3P"/>
</dbReference>
<keyword evidence="2" id="KW-0479">Metal-binding</keyword>
<reference evidence="10" key="1">
    <citation type="submission" date="2022-07" db="EMBL/GenBank/DDBJ databases">
        <authorList>
            <person name="Macas J."/>
            <person name="Novak P."/>
            <person name="Neumann P."/>
        </authorList>
    </citation>
    <scope>NUCLEOTIDE SEQUENCE</scope>
</reference>
<dbReference type="GO" id="GO:0046404">
    <property type="term" value="F:ATP-dependent polydeoxyribonucleotide 5'-hydroxyl-kinase activity"/>
    <property type="evidence" value="ECO:0007669"/>
    <property type="project" value="TreeGrafter"/>
</dbReference>
<dbReference type="CDD" id="cd01625">
    <property type="entry name" value="HAD_PNP"/>
    <property type="match status" value="1"/>
</dbReference>
<dbReference type="NCBIfam" id="TIGR01664">
    <property type="entry name" value="DNA-3'-Pase"/>
    <property type="match status" value="1"/>
</dbReference>
<evidence type="ECO:0000259" key="9">
    <source>
        <dbReference type="PROSITE" id="PS50064"/>
    </source>
</evidence>
<keyword evidence="3" id="KW-0677">Repeat</keyword>
<sequence>MHVLTVPPQCRLFLCLIGGKPHFSRHSTNLRRSLALLEQKGPSILSSSKFRLNPSFSPLLHSVSSMAPHTKVVAEYAKSGRASCKKCSKAIAASSLRLALVTKDPRGYDITKWHHLECFTISSGLLPSAELISGFSSLKDSDKERLKKLISEALEDKPEVSDKDESEKNKRERRKIADVQETDVEENTEPEEDKKKKAKVSDNDESAKNQRGKRKLADVQETDGIEDTDAEEDGIKRKKSSVSVKELELEIAFSIADVKSHYKGAKLLPKWKAFQTAIYLEQDEGIIDSEKIAAFDFDGCLAKTSVKRIGAEAWSLMYPSVPEKLQSLYNDGYKLVIFTNESNIDRWKNKRQTAVDSKIGRLEGFIKLVKVPIQVFIACGSSGNTVDPFRKPKIGMWSLLKQHFNSGLPIDMDKSFYVGDAAGRKNDHSSADIEFAKAIGLKFYVPEEFFSV</sequence>
<feature type="domain" description="PARP-type" evidence="9">
    <location>
        <begin position="72"/>
        <end position="150"/>
    </location>
</feature>
<comment type="caution">
    <text evidence="10">The sequence shown here is derived from an EMBL/GenBank/DDBJ whole genome shotgun (WGS) entry which is preliminary data.</text>
</comment>
<gene>
    <name evidence="10" type="ORF">CEURO_LOCUS14754</name>
</gene>
<dbReference type="PANTHER" id="PTHR12083:SF9">
    <property type="entry name" value="BIFUNCTIONAL POLYNUCLEOTIDE PHOSPHATASE_KINASE"/>
    <property type="match status" value="1"/>
</dbReference>
<feature type="compositionally biased region" description="Basic and acidic residues" evidence="8">
    <location>
        <begin position="157"/>
        <end position="178"/>
    </location>
</feature>
<accession>A0A9P0ZG77</accession>
<dbReference type="InterPro" id="IPR001510">
    <property type="entry name" value="Znf_PARP"/>
</dbReference>
<dbReference type="Pfam" id="PF00645">
    <property type="entry name" value="zf-PARP"/>
    <property type="match status" value="1"/>
</dbReference>
<evidence type="ECO:0000256" key="4">
    <source>
        <dbReference type="ARBA" id="ARBA00022771"/>
    </source>
</evidence>
<feature type="region of interest" description="Disordered" evidence="8">
    <location>
        <begin position="157"/>
        <end position="237"/>
    </location>
</feature>
<dbReference type="Gene3D" id="3.30.1740.10">
    <property type="entry name" value="Zinc finger, PARP-type"/>
    <property type="match status" value="1"/>
</dbReference>
<feature type="compositionally biased region" description="Acidic residues" evidence="8">
    <location>
        <begin position="180"/>
        <end position="191"/>
    </location>
</feature>
<evidence type="ECO:0000313" key="11">
    <source>
        <dbReference type="Proteomes" id="UP001152484"/>
    </source>
</evidence>
<dbReference type="InterPro" id="IPR023214">
    <property type="entry name" value="HAD_sf"/>
</dbReference>
<dbReference type="FunFam" id="3.40.50.1000:FF:000198">
    <property type="entry name" value="Bifunctional polynucleotide phosphatase/kinase"/>
    <property type="match status" value="1"/>
</dbReference>
<dbReference type="InterPro" id="IPR006551">
    <property type="entry name" value="Polynucleotide_phosphatase"/>
</dbReference>
<dbReference type="Proteomes" id="UP001152484">
    <property type="component" value="Unassembled WGS sequence"/>
</dbReference>
<dbReference type="InterPro" id="IPR036412">
    <property type="entry name" value="HAD-like_sf"/>
</dbReference>
<dbReference type="InterPro" id="IPR036957">
    <property type="entry name" value="Znf_PARP_sf"/>
</dbReference>
<dbReference type="InterPro" id="IPR006549">
    <property type="entry name" value="HAD-SF_hydro_IIIA"/>
</dbReference>
<evidence type="ECO:0000256" key="6">
    <source>
        <dbReference type="ARBA" id="ARBA00023125"/>
    </source>
</evidence>
<dbReference type="SUPFAM" id="SSF56784">
    <property type="entry name" value="HAD-like"/>
    <property type="match status" value="1"/>
</dbReference>
<dbReference type="SMART" id="SM01336">
    <property type="entry name" value="zf-PARP"/>
    <property type="match status" value="1"/>
</dbReference>
<evidence type="ECO:0000256" key="2">
    <source>
        <dbReference type="ARBA" id="ARBA00022723"/>
    </source>
</evidence>
<feature type="compositionally biased region" description="Acidic residues" evidence="8">
    <location>
        <begin position="220"/>
        <end position="232"/>
    </location>
</feature>
<dbReference type="GO" id="GO:0046403">
    <property type="term" value="F:polynucleotide 3'-phosphatase activity"/>
    <property type="evidence" value="ECO:0007669"/>
    <property type="project" value="TreeGrafter"/>
</dbReference>
<dbReference type="Pfam" id="PF08645">
    <property type="entry name" value="PNK3P"/>
    <property type="match status" value="1"/>
</dbReference>